<dbReference type="PROSITE" id="PS51678">
    <property type="entry name" value="SAM_MT_PRMT"/>
    <property type="match status" value="1"/>
</dbReference>
<dbReference type="InterPro" id="IPR025799">
    <property type="entry name" value="Arg_MeTrfase"/>
</dbReference>
<evidence type="ECO:0000256" key="5">
    <source>
        <dbReference type="ARBA" id="ARBA00022603"/>
    </source>
</evidence>
<dbReference type="Pfam" id="PF04869">
    <property type="entry name" value="Uso1_p115_head"/>
    <property type="match status" value="1"/>
</dbReference>
<dbReference type="SUPFAM" id="SSF53335">
    <property type="entry name" value="S-adenosyl-L-methionine-dependent methyltransferases"/>
    <property type="match status" value="1"/>
</dbReference>
<evidence type="ECO:0000259" key="20">
    <source>
        <dbReference type="Pfam" id="PF22528"/>
    </source>
</evidence>
<evidence type="ECO:0000256" key="8">
    <source>
        <dbReference type="ARBA" id="ARBA00022723"/>
    </source>
</evidence>
<dbReference type="GO" id="GO:0048211">
    <property type="term" value="P:Golgi vesicle docking"/>
    <property type="evidence" value="ECO:0007669"/>
    <property type="project" value="TreeGrafter"/>
</dbReference>
<dbReference type="GO" id="GO:0006886">
    <property type="term" value="P:intracellular protein transport"/>
    <property type="evidence" value="ECO:0007669"/>
    <property type="project" value="InterPro"/>
</dbReference>
<evidence type="ECO:0000256" key="14">
    <source>
        <dbReference type="ARBA" id="ARBA00049303"/>
    </source>
</evidence>
<dbReference type="GO" id="GO:0048280">
    <property type="term" value="P:vesicle fusion with Golgi apparatus"/>
    <property type="evidence" value="ECO:0007669"/>
    <property type="project" value="InterPro"/>
</dbReference>
<dbReference type="Pfam" id="PF13649">
    <property type="entry name" value="Methyltransf_25"/>
    <property type="match status" value="1"/>
</dbReference>
<dbReference type="FunFam" id="1.25.10.10:FF:000296">
    <property type="entry name" value="Related to transport protein USO1"/>
    <property type="match status" value="1"/>
</dbReference>
<evidence type="ECO:0000256" key="3">
    <source>
        <dbReference type="ARBA" id="ARBA00011925"/>
    </source>
</evidence>
<keyword evidence="8" id="KW-0479">Metal-binding</keyword>
<dbReference type="GO" id="GO:0032259">
    <property type="term" value="P:methylation"/>
    <property type="evidence" value="ECO:0007669"/>
    <property type="project" value="UniProtKB-KW"/>
</dbReference>
<evidence type="ECO:0000256" key="7">
    <source>
        <dbReference type="ARBA" id="ARBA00022691"/>
    </source>
</evidence>
<dbReference type="InterPro" id="IPR055135">
    <property type="entry name" value="PRMT_dom"/>
</dbReference>
<evidence type="ECO:0000256" key="10">
    <source>
        <dbReference type="ARBA" id="ARBA00022833"/>
    </source>
</evidence>
<feature type="domain" description="Protein arginine N-methyltransferase" evidence="20">
    <location>
        <begin position="1305"/>
        <end position="1486"/>
    </location>
</feature>
<organism evidence="21 22">
    <name type="scientific">Cordyceps confragosa</name>
    <name type="common">Lecanicillium lecanii</name>
    <dbReference type="NCBI Taxonomy" id="2714763"/>
    <lineage>
        <taxon>Eukaryota</taxon>
        <taxon>Fungi</taxon>
        <taxon>Dikarya</taxon>
        <taxon>Ascomycota</taxon>
        <taxon>Pezizomycotina</taxon>
        <taxon>Sordariomycetes</taxon>
        <taxon>Hypocreomycetidae</taxon>
        <taxon>Hypocreales</taxon>
        <taxon>Cordycipitaceae</taxon>
        <taxon>Akanthomyces</taxon>
    </lineage>
</organism>
<dbReference type="OMA" id="FANCRAD"/>
<comment type="catalytic activity">
    <reaction evidence="13">
        <text>L-arginyl-[protein] + 2 S-adenosyl-L-methionine = N(omega),N(omega)-dimethyl-L-arginyl-[protein] + 2 S-adenosyl-L-homocysteine + 2 H(+)</text>
        <dbReference type="Rhea" id="RHEA:48096"/>
        <dbReference type="Rhea" id="RHEA-COMP:10532"/>
        <dbReference type="Rhea" id="RHEA-COMP:11991"/>
        <dbReference type="ChEBI" id="CHEBI:15378"/>
        <dbReference type="ChEBI" id="CHEBI:29965"/>
        <dbReference type="ChEBI" id="CHEBI:57856"/>
        <dbReference type="ChEBI" id="CHEBI:59789"/>
        <dbReference type="ChEBI" id="CHEBI:61897"/>
        <dbReference type="EC" id="2.1.1.319"/>
    </reaction>
    <physiologicalReaction direction="left-to-right" evidence="13">
        <dbReference type="Rhea" id="RHEA:48097"/>
    </physiologicalReaction>
</comment>
<evidence type="ECO:0000256" key="9">
    <source>
        <dbReference type="ARBA" id="ARBA00022771"/>
    </source>
</evidence>
<keyword evidence="7 15" id="KW-0949">S-adenosyl-L-methionine</keyword>
<evidence type="ECO:0000256" key="1">
    <source>
        <dbReference type="ARBA" id="ARBA00004514"/>
    </source>
</evidence>
<evidence type="ECO:0000259" key="19">
    <source>
        <dbReference type="Pfam" id="PF21137"/>
    </source>
</evidence>
<dbReference type="GO" id="GO:0012507">
    <property type="term" value="C:ER to Golgi transport vesicle membrane"/>
    <property type="evidence" value="ECO:0007669"/>
    <property type="project" value="TreeGrafter"/>
</dbReference>
<sequence>MFSIATAPAKQSATDTISVLSGRLGSATLLEDRRAAILGLRSFAKDFPATVSSSALRGLIGSLAKDGEDVDTVKVVLETLLMLFTPNEDSPEASDEVLLWLADEFTQRQENVTLLLDFLETNDFYSRLYSLQLLGAILSARTERTEECIFTAPLGIPRLVATLDDQRDAIRNEGIILLTSLTPASIDIQKLVAFENAFERIFDIIASDGSLSEGGRTVEDCLILLANLLRRNASNQTLFRESGCMKKLTDLLHNVWQPGDREDVAGWAQSQRNRNLYAFLAILRLLLTPGSAGVSHNQLLFWKLGLCADVLHLAFSLDVQMEIRAEALIACGDMIRDSASLQESFAQLSVSRLEKNPISLDDVDGHSQVYVIDGLLDLILNLRDNAAFNVRYAASECLKAYFSNHLNVRLHFLTRAIEGYLAGGEEVTNALTVLLAPSADQSASDPYRLWFSSVITFHLLYDNPAAKSKALSLTEGDATEDEEVVTSVQTVTAHLLTGIRRGDDARISVGYLMLLTIWLFEDLDAVNDFLSEGSNVQSLIQAISQPVMAESELIQGLCALLLGIAYEFSTKDSPVPRTTLHSILTSRLDREQYLDRLLKLRSHPLLRDFETIPQRRDPALLSGQANVYFDSVFVNFFKDNYSRIARAIDRSPELETSVITNGVQKGISRVLVDSLREQIREKDKAIEEARMAVESQIARLSQEQGDYRRFKEEAIKELQKSREEVQREKAMAKTAQEGIRRSHEAEIRKLQSIHSAKDVESQKLIAAAKSLSWTKEAEHEKKIASMKAAIAAKDSAMEQQLIAVKKAAQTEAEHAKGRNDGEVADLRATITSLQASLQKVNNEREREMQNHQSELQAKSVEADELRKEFNAAREKQITRTDELGQRTQKLEKKLEEANRQVEEARKANVKIESALGTSMKEKESVQSELDDLLIVFADLEDQVAKQKLSPLSMQKRLRELGEPVSDVEEDEIDKMSISSDSEDSDAAGWLDVEPDQEKITFVSLFDAETFSSIDDLLTHCKTQHAFDLVATIHRLRLEFHGAIKLVNFIRACIHEKKSLPQTISVHDFADDKYLKPVLENDALLFSLDDILPEVPENTGNSSLEQNASLGTRNKELEAELAVVNERFASYRLAVEETLDKRWADENGAGKAGLEKKKDPSEYYFESYAYNDIHETMLKDEIRTDAYRDFIYENKQLFQGKIVLDIGCGTGILSMFCAKAGAAQVIAVDKSDIIDKARENVFNNGLAGTITCLRGAIEDVKLPVNQVDVIVSEWMGYCLLYEAMLPSVLYARDKYLRPDGLLVPSSATIWMAPVRDSEYVTDTVSFWRDVYGFDMKAMQECIYDEARILHMPPTAVCGTPHPFKVLDLHTVQPEDLFFTARWESQVYRDIDSLDGFLIWFDNFFANCRADKLPAAATTPELFVKQKSGYVAFTTGPFGKETHWKQGLLLQPPAKLKASQPKLTGQIVFSALEENARALEIQLTWAGADQEEKGRSWKLK</sequence>
<keyword evidence="4" id="KW-0963">Cytoplasm</keyword>
<evidence type="ECO:0000256" key="16">
    <source>
        <dbReference type="SAM" id="Coils"/>
    </source>
</evidence>
<dbReference type="FunFam" id="2.70.160.11:FF:000016">
    <property type="entry name" value="Protein arginine methyltransferase RmtB"/>
    <property type="match status" value="1"/>
</dbReference>
<dbReference type="GO" id="GO:0006888">
    <property type="term" value="P:endoplasmic reticulum to Golgi vesicle-mediated transport"/>
    <property type="evidence" value="ECO:0007669"/>
    <property type="project" value="TreeGrafter"/>
</dbReference>
<comment type="caution">
    <text evidence="21">The sequence shown here is derived from an EMBL/GenBank/DDBJ whole genome shotgun (WGS) entry which is preliminary data.</text>
</comment>
<keyword evidence="5 15" id="KW-0489">Methyltransferase</keyword>
<dbReference type="Gene3D" id="3.40.50.150">
    <property type="entry name" value="Vaccinia Virus protein VP39"/>
    <property type="match status" value="1"/>
</dbReference>
<name>A0A179IIR0_CORDF</name>
<dbReference type="GO" id="GO:0005829">
    <property type="term" value="C:cytosol"/>
    <property type="evidence" value="ECO:0007669"/>
    <property type="project" value="UniProtKB-SubCell"/>
</dbReference>
<evidence type="ECO:0000256" key="13">
    <source>
        <dbReference type="ARBA" id="ARBA00047384"/>
    </source>
</evidence>
<evidence type="ECO:0000256" key="11">
    <source>
        <dbReference type="ARBA" id="ARBA00023034"/>
    </source>
</evidence>
<feature type="domain" description="Protein arginine N-methyltransferase 3-like C2H2 zinc finger" evidence="19">
    <location>
        <begin position="1032"/>
        <end position="1076"/>
    </location>
</feature>
<dbReference type="Pfam" id="PF22528">
    <property type="entry name" value="PRMT_C"/>
    <property type="match status" value="1"/>
</dbReference>
<dbReference type="CDD" id="cd02440">
    <property type="entry name" value="AdoMet_MTases"/>
    <property type="match status" value="1"/>
</dbReference>
<dbReference type="GO" id="GO:0008270">
    <property type="term" value="F:zinc ion binding"/>
    <property type="evidence" value="ECO:0007669"/>
    <property type="project" value="UniProtKB-KW"/>
</dbReference>
<dbReference type="InterPro" id="IPR036236">
    <property type="entry name" value="Znf_C2H2_sf"/>
</dbReference>
<dbReference type="SUPFAM" id="SSF48371">
    <property type="entry name" value="ARM repeat"/>
    <property type="match status" value="1"/>
</dbReference>
<dbReference type="GO" id="GO:0035242">
    <property type="term" value="F:protein-arginine omega-N asymmetric methyltransferase activity"/>
    <property type="evidence" value="ECO:0007669"/>
    <property type="project" value="UniProtKB-EC"/>
</dbReference>
<feature type="coiled-coil region" evidence="16">
    <location>
        <begin position="1106"/>
        <end position="1133"/>
    </location>
</feature>
<keyword evidence="10" id="KW-0862">Zinc</keyword>
<keyword evidence="11" id="KW-0333">Golgi apparatus</keyword>
<comment type="subcellular location">
    <subcellularLocation>
        <location evidence="1">Cytoplasm</location>
        <location evidence="1">Cytosol</location>
    </subcellularLocation>
    <subcellularLocation>
        <location evidence="2">Golgi apparatus</location>
    </subcellularLocation>
</comment>
<evidence type="ECO:0000256" key="6">
    <source>
        <dbReference type="ARBA" id="ARBA00022679"/>
    </source>
</evidence>
<evidence type="ECO:0000313" key="21">
    <source>
        <dbReference type="EMBL" id="OAR01384.1"/>
    </source>
</evidence>
<evidence type="ECO:0000256" key="15">
    <source>
        <dbReference type="PROSITE-ProRule" id="PRU01015"/>
    </source>
</evidence>
<feature type="coiled-coil region" evidence="16">
    <location>
        <begin position="672"/>
        <end position="735"/>
    </location>
</feature>
<accession>A0A179IIR0</accession>
<evidence type="ECO:0000256" key="12">
    <source>
        <dbReference type="ARBA" id="ARBA00023054"/>
    </source>
</evidence>
<feature type="domain" description="Methyltransferase" evidence="18">
    <location>
        <begin position="1202"/>
        <end position="1299"/>
    </location>
</feature>
<dbReference type="EC" id="2.1.1.319" evidence="3"/>
<dbReference type="PANTHER" id="PTHR10013">
    <property type="entry name" value="GENERAL VESICULAR TRANSPORT FACTOR P115"/>
    <property type="match status" value="1"/>
</dbReference>
<dbReference type="SUPFAM" id="SSF57667">
    <property type="entry name" value="beta-beta-alpha zinc fingers"/>
    <property type="match status" value="1"/>
</dbReference>
<dbReference type="InterPro" id="IPR024095">
    <property type="entry name" value="Vesicle_P115"/>
</dbReference>
<protein>
    <recommendedName>
        <fullName evidence="3">type I protein arginine methyltransferase</fullName>
        <ecNumber evidence="3">2.1.1.319</ecNumber>
    </recommendedName>
</protein>
<dbReference type="InterPro" id="IPR041698">
    <property type="entry name" value="Methyltransf_25"/>
</dbReference>
<feature type="domain" description="Vesicle tethering protein Uso1/P115-like head" evidence="17">
    <location>
        <begin position="339"/>
        <end position="648"/>
    </location>
</feature>
<evidence type="ECO:0000256" key="4">
    <source>
        <dbReference type="ARBA" id="ARBA00022490"/>
    </source>
</evidence>
<keyword evidence="6 15" id="KW-0808">Transferase</keyword>
<dbReference type="InterPro" id="IPR049482">
    <property type="entry name" value="ANM3-like_C2H2_Zf"/>
</dbReference>
<dbReference type="GO" id="GO:0000139">
    <property type="term" value="C:Golgi membrane"/>
    <property type="evidence" value="ECO:0007669"/>
    <property type="project" value="InterPro"/>
</dbReference>
<proteinExistence type="predicted"/>
<evidence type="ECO:0000259" key="17">
    <source>
        <dbReference type="Pfam" id="PF04869"/>
    </source>
</evidence>
<dbReference type="OrthoDB" id="198977at2759"/>
<dbReference type="Gene3D" id="1.25.10.10">
    <property type="entry name" value="Leucine-rich Repeat Variant"/>
    <property type="match status" value="1"/>
</dbReference>
<dbReference type="InterPro" id="IPR011989">
    <property type="entry name" value="ARM-like"/>
</dbReference>
<gene>
    <name evidence="21" type="ORF">LLEC1_03398</name>
</gene>
<evidence type="ECO:0000313" key="22">
    <source>
        <dbReference type="Proteomes" id="UP000243081"/>
    </source>
</evidence>
<dbReference type="FunFam" id="3.40.50.150:FF:000003">
    <property type="entry name" value="Blast:Protein arginine N-methyltransferase 1"/>
    <property type="match status" value="1"/>
</dbReference>
<dbReference type="GO" id="GO:0005783">
    <property type="term" value="C:endoplasmic reticulum"/>
    <property type="evidence" value="ECO:0007669"/>
    <property type="project" value="TreeGrafter"/>
</dbReference>
<keyword evidence="12 16" id="KW-0175">Coiled coil</keyword>
<dbReference type="PANTHER" id="PTHR10013:SF0">
    <property type="entry name" value="GENERAL VESICULAR TRANSPORT FACTOR P115"/>
    <property type="match status" value="1"/>
</dbReference>
<dbReference type="InterPro" id="IPR016024">
    <property type="entry name" value="ARM-type_fold"/>
</dbReference>
<dbReference type="Proteomes" id="UP000243081">
    <property type="component" value="Unassembled WGS sequence"/>
</dbReference>
<keyword evidence="9" id="KW-0863">Zinc-finger</keyword>
<comment type="catalytic activity">
    <reaction evidence="14">
        <text>L-arginyl-[protein] + S-adenosyl-L-methionine = N(omega)-methyl-L-arginyl-[protein] + S-adenosyl-L-homocysteine + H(+)</text>
        <dbReference type="Rhea" id="RHEA:48100"/>
        <dbReference type="Rhea" id="RHEA-COMP:10532"/>
        <dbReference type="Rhea" id="RHEA-COMP:11990"/>
        <dbReference type="ChEBI" id="CHEBI:15378"/>
        <dbReference type="ChEBI" id="CHEBI:29965"/>
        <dbReference type="ChEBI" id="CHEBI:57856"/>
        <dbReference type="ChEBI" id="CHEBI:59789"/>
        <dbReference type="ChEBI" id="CHEBI:65280"/>
    </reaction>
    <physiologicalReaction direction="left-to-right" evidence="14">
        <dbReference type="Rhea" id="RHEA:48101"/>
    </physiologicalReaction>
</comment>
<dbReference type="InterPro" id="IPR006953">
    <property type="entry name" value="Vesicle_Uso1_P115_head"/>
</dbReference>
<reference evidence="21 22" key="1">
    <citation type="submission" date="2016-03" db="EMBL/GenBank/DDBJ databases">
        <title>Fine-scale spatial genetic structure of a fungal parasite of coffee scale insects.</title>
        <authorList>
            <person name="Jackson D."/>
            <person name="Zemenick K.A."/>
            <person name="Malloure B."/>
            <person name="Quandt C.A."/>
            <person name="James T.Y."/>
        </authorList>
    </citation>
    <scope>NUCLEOTIDE SEQUENCE [LARGE SCALE GENOMIC DNA]</scope>
    <source>
        <strain evidence="21 22">UM487</strain>
    </source>
</reference>
<evidence type="ECO:0000259" key="18">
    <source>
        <dbReference type="Pfam" id="PF13649"/>
    </source>
</evidence>
<feature type="coiled-coil region" evidence="16">
    <location>
        <begin position="823"/>
        <end position="942"/>
    </location>
</feature>
<dbReference type="Gene3D" id="2.70.160.11">
    <property type="entry name" value="Hnrnp arginine n-methyltransferase1"/>
    <property type="match status" value="1"/>
</dbReference>
<evidence type="ECO:0000256" key="2">
    <source>
        <dbReference type="ARBA" id="ARBA00004555"/>
    </source>
</evidence>
<dbReference type="EMBL" id="LUKN01001175">
    <property type="protein sequence ID" value="OAR01384.1"/>
    <property type="molecule type" value="Genomic_DNA"/>
</dbReference>
<dbReference type="InterPro" id="IPR029063">
    <property type="entry name" value="SAM-dependent_MTases_sf"/>
</dbReference>
<keyword evidence="22" id="KW-1185">Reference proteome</keyword>
<dbReference type="Pfam" id="PF21137">
    <property type="entry name" value="ANM3_C2H2_Zf"/>
    <property type="match status" value="1"/>
</dbReference>
<dbReference type="GO" id="GO:0005795">
    <property type="term" value="C:Golgi stack"/>
    <property type="evidence" value="ECO:0007669"/>
    <property type="project" value="TreeGrafter"/>
</dbReference>